<dbReference type="Proteomes" id="UP000629468">
    <property type="component" value="Unassembled WGS sequence"/>
</dbReference>
<evidence type="ECO:0000313" key="6">
    <source>
        <dbReference type="Proteomes" id="UP000629468"/>
    </source>
</evidence>
<dbReference type="InterPro" id="IPR032710">
    <property type="entry name" value="NTF2-like_dom_sf"/>
</dbReference>
<proteinExistence type="predicted"/>
<evidence type="ECO:0000256" key="2">
    <source>
        <dbReference type="ARBA" id="ARBA00026247"/>
    </source>
</evidence>
<dbReference type="GO" id="GO:0005737">
    <property type="term" value="C:cytoplasm"/>
    <property type="evidence" value="ECO:0007669"/>
    <property type="project" value="UniProtKB-SubCell"/>
</dbReference>
<dbReference type="GO" id="GO:0006606">
    <property type="term" value="P:protein import into nucleus"/>
    <property type="evidence" value="ECO:0007669"/>
    <property type="project" value="UniProtKB-ARBA"/>
</dbReference>
<keyword evidence="1 3" id="KW-0963">Cytoplasm</keyword>
<dbReference type="GO" id="GO:0005635">
    <property type="term" value="C:nuclear envelope"/>
    <property type="evidence" value="ECO:0007669"/>
    <property type="project" value="UniProtKB-ARBA"/>
</dbReference>
<evidence type="ECO:0000259" key="4">
    <source>
        <dbReference type="PROSITE" id="PS50177"/>
    </source>
</evidence>
<protein>
    <recommendedName>
        <fullName evidence="2">Nuclear transport factor 2</fullName>
    </recommendedName>
</protein>
<evidence type="ECO:0000256" key="3">
    <source>
        <dbReference type="RuleBase" id="RU369002"/>
    </source>
</evidence>
<dbReference type="CDD" id="cd00780">
    <property type="entry name" value="NTF2"/>
    <property type="match status" value="1"/>
</dbReference>
<reference evidence="5 6" key="1">
    <citation type="journal article" name="Sci. Rep.">
        <title>Telomere-to-telomere assembled and centromere annotated genomes of the two main subspecies of the button mushroom Agaricus bisporus reveal especially polymorphic chromosome ends.</title>
        <authorList>
            <person name="Sonnenberg A.S.M."/>
            <person name="Sedaghat-Telgerd N."/>
            <person name="Lavrijssen B."/>
            <person name="Ohm R.A."/>
            <person name="Hendrickx P.M."/>
            <person name="Scholtmeijer K."/>
            <person name="Baars J.J.P."/>
            <person name="van Peer A."/>
        </authorList>
    </citation>
    <scope>NUCLEOTIDE SEQUENCE [LARGE SCALE GENOMIC DNA]</scope>
    <source>
        <strain evidence="5 6">H119_p4</strain>
    </source>
</reference>
<sequence length="119" mass="13410">MDLAAQFTQFYYPTFAANRAGLAALYRDDSKLTWEGGQVVGQAAIVEKLTTLPFQKVEHKVLTTDMQPMENNNLIIVVTGLLVVDDSQNPLQFSQAFVLKQVEQSFYVQNDVFRLNYGS</sequence>
<dbReference type="OMA" id="QFVEYYY"/>
<accession>A0A8H7F595</accession>
<dbReference type="Pfam" id="PF02136">
    <property type="entry name" value="NTF2"/>
    <property type="match status" value="1"/>
</dbReference>
<name>A0A8H7F595_AGABI</name>
<organism evidence="5 6">
    <name type="scientific">Agaricus bisporus var. burnettii</name>
    <dbReference type="NCBI Taxonomy" id="192524"/>
    <lineage>
        <taxon>Eukaryota</taxon>
        <taxon>Fungi</taxon>
        <taxon>Dikarya</taxon>
        <taxon>Basidiomycota</taxon>
        <taxon>Agaricomycotina</taxon>
        <taxon>Agaricomycetes</taxon>
        <taxon>Agaricomycetidae</taxon>
        <taxon>Agaricales</taxon>
        <taxon>Agaricineae</taxon>
        <taxon>Agaricaceae</taxon>
        <taxon>Agaricus</taxon>
    </lineage>
</organism>
<comment type="subcellular location">
    <subcellularLocation>
        <location evidence="3">Cytoplasm</location>
    </subcellularLocation>
    <subcellularLocation>
        <location evidence="3">Nucleus</location>
    </subcellularLocation>
</comment>
<keyword evidence="3" id="KW-0539">Nucleus</keyword>
<dbReference type="SUPFAM" id="SSF54427">
    <property type="entry name" value="NTF2-like"/>
    <property type="match status" value="1"/>
</dbReference>
<comment type="caution">
    <text evidence="5">The sequence shown here is derived from an EMBL/GenBank/DDBJ whole genome shotgun (WGS) entry which is preliminary data.</text>
</comment>
<dbReference type="InterPro" id="IPR002075">
    <property type="entry name" value="NTF2_dom"/>
</dbReference>
<dbReference type="EMBL" id="JABXXO010000005">
    <property type="protein sequence ID" value="KAF7777604.1"/>
    <property type="molecule type" value="Genomic_DNA"/>
</dbReference>
<gene>
    <name evidence="5" type="ORF">Agabi119p4_3676</name>
</gene>
<dbReference type="InterPro" id="IPR045875">
    <property type="entry name" value="NTF2"/>
</dbReference>
<evidence type="ECO:0000313" key="5">
    <source>
        <dbReference type="EMBL" id="KAF7777604.1"/>
    </source>
</evidence>
<feature type="domain" description="NTF2" evidence="4">
    <location>
        <begin position="3"/>
        <end position="115"/>
    </location>
</feature>
<dbReference type="PANTHER" id="PTHR12612">
    <property type="entry name" value="NUCLEAR TRANSPORT FACTOR 2"/>
    <property type="match status" value="1"/>
</dbReference>
<comment type="function">
    <text evidence="3">Has a role in nuclear-cytoplasmic transport of proteins and mRNAs.</text>
</comment>
<dbReference type="FunFam" id="3.10.450.50:FF:000005">
    <property type="entry name" value="Nuclear transport factor 2"/>
    <property type="match status" value="1"/>
</dbReference>
<dbReference type="GO" id="GO:0051028">
    <property type="term" value="P:mRNA transport"/>
    <property type="evidence" value="ECO:0007669"/>
    <property type="project" value="UniProtKB-UniRule"/>
</dbReference>
<keyword evidence="3" id="KW-0813">Transport</keyword>
<dbReference type="Gene3D" id="3.10.450.50">
    <property type="match status" value="1"/>
</dbReference>
<keyword evidence="3" id="KW-0653">Protein transport</keyword>
<dbReference type="AlphaFoldDB" id="A0A8H7F595"/>
<dbReference type="InterPro" id="IPR018222">
    <property type="entry name" value="Nuclear_transport_factor_2_euk"/>
</dbReference>
<dbReference type="PROSITE" id="PS50177">
    <property type="entry name" value="NTF2_DOMAIN"/>
    <property type="match status" value="1"/>
</dbReference>
<evidence type="ECO:0000256" key="1">
    <source>
        <dbReference type="ARBA" id="ARBA00022490"/>
    </source>
</evidence>